<dbReference type="PANTHER" id="PTHR12526">
    <property type="entry name" value="GLYCOSYLTRANSFERASE"/>
    <property type="match status" value="1"/>
</dbReference>
<evidence type="ECO:0000313" key="4">
    <source>
        <dbReference type="Proteomes" id="UP001198806"/>
    </source>
</evidence>
<dbReference type="GO" id="GO:0016757">
    <property type="term" value="F:glycosyltransferase activity"/>
    <property type="evidence" value="ECO:0007669"/>
    <property type="project" value="InterPro"/>
</dbReference>
<feature type="domain" description="Glycosyltransferase subfamily 4-like N-terminal" evidence="2">
    <location>
        <begin position="16"/>
        <end position="132"/>
    </location>
</feature>
<dbReference type="Pfam" id="PF13477">
    <property type="entry name" value="Glyco_trans_4_2"/>
    <property type="match status" value="1"/>
</dbReference>
<dbReference type="CDD" id="cd03808">
    <property type="entry name" value="GT4_CapM-like"/>
    <property type="match status" value="1"/>
</dbReference>
<sequence>MEKIFIVLNEDYFLLTHRKELAVRAQEAGYDMAIVAKNTGRREQVEALGLKMLELPIHPTGKNPIKELKTFWFLYRLYKREKPDIVHHVGLKVILWGGLAAKLAGVKGVVNAVSGLGVMFSLEKESRLTSLILSVLRFSHHRKNLIEIFQNHEDERLFVEKRVVTKDQIRFIKGSGVDLKTYTYTPELVSDKIRILFSARMVEEKGVWVLVNAAELLRKEYEGRVCFLLCGGLSSNPKAIKEEELNDRCDGNYIQWLGYRSDVPDLLRSSHIIAFPSYYREGVPKSLIEATAIGRPIVTTNSIGCKDTVEDGVNGFLIPIKDSKALAEKLRILIDDADLRKRMGLNSRQIAERDFSLDDVIAKHLAIYELMY</sequence>
<feature type="domain" description="Glycosyl transferase family 1" evidence="1">
    <location>
        <begin position="190"/>
        <end position="349"/>
    </location>
</feature>
<dbReference type="RefSeq" id="WP_122144304.1">
    <property type="nucleotide sequence ID" value="NZ_DAWDSO010000009.1"/>
</dbReference>
<dbReference type="SUPFAM" id="SSF53756">
    <property type="entry name" value="UDP-Glycosyltransferase/glycogen phosphorylase"/>
    <property type="match status" value="1"/>
</dbReference>
<organism evidence="3 4">
    <name type="scientific">Parabacteroides distasonis</name>
    <dbReference type="NCBI Taxonomy" id="823"/>
    <lineage>
        <taxon>Bacteria</taxon>
        <taxon>Pseudomonadati</taxon>
        <taxon>Bacteroidota</taxon>
        <taxon>Bacteroidia</taxon>
        <taxon>Bacteroidales</taxon>
        <taxon>Tannerellaceae</taxon>
        <taxon>Parabacteroides</taxon>
    </lineage>
</organism>
<dbReference type="Gene3D" id="3.40.50.2000">
    <property type="entry name" value="Glycogen Phosphorylase B"/>
    <property type="match status" value="2"/>
</dbReference>
<dbReference type="Pfam" id="PF00534">
    <property type="entry name" value="Glycos_transf_1"/>
    <property type="match status" value="1"/>
</dbReference>
<dbReference type="Proteomes" id="UP001198806">
    <property type="component" value="Unassembled WGS sequence"/>
</dbReference>
<dbReference type="PANTHER" id="PTHR12526:SF638">
    <property type="entry name" value="SPORE COAT PROTEIN SA"/>
    <property type="match status" value="1"/>
</dbReference>
<evidence type="ECO:0000259" key="1">
    <source>
        <dbReference type="Pfam" id="PF00534"/>
    </source>
</evidence>
<reference evidence="3" key="1">
    <citation type="submission" date="2021-10" db="EMBL/GenBank/DDBJ databases">
        <title>Collection of gut derived symbiotic bacterial strains cultured from healthy donors.</title>
        <authorList>
            <person name="Lin H."/>
            <person name="Littmann E."/>
            <person name="Kohout C."/>
            <person name="Pamer E.G."/>
        </authorList>
    </citation>
    <scope>NUCLEOTIDE SEQUENCE</scope>
    <source>
        <strain evidence="3">DFI.2.94</strain>
    </source>
</reference>
<dbReference type="AlphaFoldDB" id="A0AAP2Q9K4"/>
<comment type="caution">
    <text evidence="3">The sequence shown here is derived from an EMBL/GenBank/DDBJ whole genome shotgun (WGS) entry which is preliminary data.</text>
</comment>
<proteinExistence type="predicted"/>
<dbReference type="EMBL" id="JAJCNI010000022">
    <property type="protein sequence ID" value="MCB6519341.1"/>
    <property type="molecule type" value="Genomic_DNA"/>
</dbReference>
<protein>
    <submittedName>
        <fullName evidence="3">Glycosyltransferase family 4 protein</fullName>
    </submittedName>
</protein>
<evidence type="ECO:0000259" key="2">
    <source>
        <dbReference type="Pfam" id="PF13477"/>
    </source>
</evidence>
<accession>A0AAP2Q9K4</accession>
<dbReference type="InterPro" id="IPR001296">
    <property type="entry name" value="Glyco_trans_1"/>
</dbReference>
<dbReference type="InterPro" id="IPR028098">
    <property type="entry name" value="Glyco_trans_4-like_N"/>
</dbReference>
<gene>
    <name evidence="3" type="ORF">LI194_16250</name>
</gene>
<evidence type="ECO:0000313" key="3">
    <source>
        <dbReference type="EMBL" id="MCB6519341.1"/>
    </source>
</evidence>
<name>A0AAP2Q9K4_PARDI</name>